<feature type="signal peptide" evidence="1">
    <location>
        <begin position="1"/>
        <end position="25"/>
    </location>
</feature>
<evidence type="ECO:0008006" key="4">
    <source>
        <dbReference type="Google" id="ProtNLM"/>
    </source>
</evidence>
<reference evidence="2 3" key="1">
    <citation type="journal article" date="2016" name="Front. Microbiol.">
        <title>Comparative Genomics Analysis of Streptomyces Species Reveals Their Adaptation to the Marine Environment and Their Diversity at the Genomic Level.</title>
        <authorList>
            <person name="Tian X."/>
            <person name="Zhang Z."/>
            <person name="Yang T."/>
            <person name="Chen M."/>
            <person name="Li J."/>
            <person name="Chen F."/>
            <person name="Yang J."/>
            <person name="Li W."/>
            <person name="Zhang B."/>
            <person name="Zhang Z."/>
            <person name="Wu J."/>
            <person name="Zhang C."/>
            <person name="Long L."/>
            <person name="Xiao J."/>
        </authorList>
    </citation>
    <scope>NUCLEOTIDE SEQUENCE [LARGE SCALE GENOMIC DNA]</scope>
    <source>
        <strain evidence="2 3">SCSIO 10390</strain>
    </source>
</reference>
<dbReference type="EMBL" id="LJGT01000038">
    <property type="protein sequence ID" value="OEU89770.1"/>
    <property type="molecule type" value="Genomic_DNA"/>
</dbReference>
<accession>A0A1E7JNF1</accession>
<feature type="chain" id="PRO_5009195806" description="Peptidase M10 metallopeptidase domain-containing protein" evidence="1">
    <location>
        <begin position="26"/>
        <end position="233"/>
    </location>
</feature>
<name>A0A1E7JNF1_9ACTN</name>
<dbReference type="GO" id="GO:0008237">
    <property type="term" value="F:metallopeptidase activity"/>
    <property type="evidence" value="ECO:0007669"/>
    <property type="project" value="InterPro"/>
</dbReference>
<gene>
    <name evidence="2" type="ORF">AN215_08670</name>
</gene>
<sequence length="233" mass="25153">MFRRAVVTAAALAAAVAWSVFPASAAAVTTKGTGWKLTSDLGVTSASPSRTYTVTFKTEALRKRYTPYLQPAVRQVEAAGLHLRIGGVEPNDPSRCGPAYHIQFMELYRPLGTPGWSQGMPCPGQPRGLGRGGLVAIDSEYWDGSWVIADHVLRNTVVHEMLHALGLDHPNSDLDKDGRAEPYECVATRYGNRPVMCSPNGGYRTAANKGRLTGYDIDGIKALLKNARAQGIK</sequence>
<protein>
    <recommendedName>
        <fullName evidence="4">Peptidase M10 metallopeptidase domain-containing protein</fullName>
    </recommendedName>
</protein>
<evidence type="ECO:0000256" key="1">
    <source>
        <dbReference type="SAM" id="SignalP"/>
    </source>
</evidence>
<comment type="caution">
    <text evidence="2">The sequence shown here is derived from an EMBL/GenBank/DDBJ whole genome shotgun (WGS) entry which is preliminary data.</text>
</comment>
<organism evidence="2 3">
    <name type="scientific">Streptomyces abyssalis</name>
    <dbReference type="NCBI Taxonomy" id="933944"/>
    <lineage>
        <taxon>Bacteria</taxon>
        <taxon>Bacillati</taxon>
        <taxon>Actinomycetota</taxon>
        <taxon>Actinomycetes</taxon>
        <taxon>Kitasatosporales</taxon>
        <taxon>Streptomycetaceae</taxon>
        <taxon>Streptomyces</taxon>
    </lineage>
</organism>
<dbReference type="SUPFAM" id="SSF55486">
    <property type="entry name" value="Metalloproteases ('zincins'), catalytic domain"/>
    <property type="match status" value="1"/>
</dbReference>
<dbReference type="Gene3D" id="3.40.390.10">
    <property type="entry name" value="Collagenase (Catalytic Domain)"/>
    <property type="match status" value="1"/>
</dbReference>
<dbReference type="OrthoDB" id="4297752at2"/>
<dbReference type="PATRIC" id="fig|933944.5.peg.604"/>
<evidence type="ECO:0000313" key="2">
    <source>
        <dbReference type="EMBL" id="OEU89770.1"/>
    </source>
</evidence>
<dbReference type="Proteomes" id="UP000176087">
    <property type="component" value="Unassembled WGS sequence"/>
</dbReference>
<dbReference type="AlphaFoldDB" id="A0A1E7JNF1"/>
<evidence type="ECO:0000313" key="3">
    <source>
        <dbReference type="Proteomes" id="UP000176087"/>
    </source>
</evidence>
<keyword evidence="1" id="KW-0732">Signal</keyword>
<dbReference type="RefSeq" id="WP_070013168.1">
    <property type="nucleotide sequence ID" value="NZ_LJGS01000044.1"/>
</dbReference>
<proteinExistence type="predicted"/>
<dbReference type="InterPro" id="IPR024079">
    <property type="entry name" value="MetalloPept_cat_dom_sf"/>
</dbReference>
<keyword evidence="3" id="KW-1185">Reference proteome</keyword>